<keyword evidence="2" id="KW-0131">Cell cycle</keyword>
<dbReference type="GO" id="GO:0005524">
    <property type="term" value="F:ATP binding"/>
    <property type="evidence" value="ECO:0007669"/>
    <property type="project" value="InterPro"/>
</dbReference>
<keyword evidence="2" id="KW-0133">Cell shape</keyword>
<dbReference type="AlphaFoldDB" id="A0A1G2P099"/>
<dbReference type="InterPro" id="IPR036565">
    <property type="entry name" value="Mur-like_cat_sf"/>
</dbReference>
<dbReference type="InterPro" id="IPR004101">
    <property type="entry name" value="Mur_ligase_C"/>
</dbReference>
<dbReference type="SUPFAM" id="SSF53244">
    <property type="entry name" value="MurD-like peptide ligases, peptide-binding domain"/>
    <property type="match status" value="1"/>
</dbReference>
<name>A0A1G2P099_9BACT</name>
<evidence type="ECO:0000256" key="1">
    <source>
        <dbReference type="ARBA" id="ARBA00005898"/>
    </source>
</evidence>
<accession>A0A1G2P099</accession>
<keyword evidence="3" id="KW-1133">Transmembrane helix</keyword>
<dbReference type="UniPathway" id="UPA00219"/>
<keyword evidence="3" id="KW-0812">Transmembrane</keyword>
<keyword evidence="2" id="KW-0573">Peptidoglycan synthesis</keyword>
<dbReference type="PANTHER" id="PTHR23135">
    <property type="entry name" value="MUR LIGASE FAMILY MEMBER"/>
    <property type="match status" value="1"/>
</dbReference>
<keyword evidence="3" id="KW-0472">Membrane</keyword>
<dbReference type="GO" id="GO:0016881">
    <property type="term" value="F:acid-amino acid ligase activity"/>
    <property type="evidence" value="ECO:0007669"/>
    <property type="project" value="InterPro"/>
</dbReference>
<dbReference type="Proteomes" id="UP000177269">
    <property type="component" value="Unassembled WGS sequence"/>
</dbReference>
<dbReference type="Pfam" id="PF02875">
    <property type="entry name" value="Mur_ligase_C"/>
    <property type="match status" value="1"/>
</dbReference>
<keyword evidence="2" id="KW-0132">Cell division</keyword>
<protein>
    <recommendedName>
        <fullName evidence="8">UDP-N-acetylmuramyl-tripeptide synthetase</fullName>
    </recommendedName>
</protein>
<dbReference type="Gene3D" id="3.40.1190.10">
    <property type="entry name" value="Mur-like, catalytic domain"/>
    <property type="match status" value="1"/>
</dbReference>
<dbReference type="NCBIfam" id="TIGR01085">
    <property type="entry name" value="murE"/>
    <property type="match status" value="1"/>
</dbReference>
<evidence type="ECO:0000259" key="4">
    <source>
        <dbReference type="Pfam" id="PF02875"/>
    </source>
</evidence>
<evidence type="ECO:0000259" key="5">
    <source>
        <dbReference type="Pfam" id="PF08245"/>
    </source>
</evidence>
<comment type="similarity">
    <text evidence="1">Belongs to the MurCDEF family. MurE subfamily.</text>
</comment>
<evidence type="ECO:0000313" key="7">
    <source>
        <dbReference type="Proteomes" id="UP000177269"/>
    </source>
</evidence>
<dbReference type="GO" id="GO:0071555">
    <property type="term" value="P:cell wall organization"/>
    <property type="evidence" value="ECO:0007669"/>
    <property type="project" value="UniProtKB-KW"/>
</dbReference>
<organism evidence="6 7">
    <name type="scientific">Candidatus Taylorbacteria bacterium RIFCSPLOWO2_12_FULL_43_20</name>
    <dbReference type="NCBI Taxonomy" id="1802332"/>
    <lineage>
        <taxon>Bacteria</taxon>
        <taxon>Candidatus Tayloriibacteriota</taxon>
    </lineage>
</organism>
<keyword evidence="2" id="KW-0961">Cell wall biogenesis/degradation</keyword>
<comment type="subcellular location">
    <subcellularLocation>
        <location evidence="2">Cytoplasm</location>
    </subcellularLocation>
</comment>
<gene>
    <name evidence="6" type="ORF">A3G52_03970</name>
</gene>
<dbReference type="GO" id="GO:0005737">
    <property type="term" value="C:cytoplasm"/>
    <property type="evidence" value="ECO:0007669"/>
    <property type="project" value="UniProtKB-SubCell"/>
</dbReference>
<dbReference type="GO" id="GO:0008360">
    <property type="term" value="P:regulation of cell shape"/>
    <property type="evidence" value="ECO:0007669"/>
    <property type="project" value="UniProtKB-KW"/>
</dbReference>
<dbReference type="GO" id="GO:0009252">
    <property type="term" value="P:peptidoglycan biosynthetic process"/>
    <property type="evidence" value="ECO:0007669"/>
    <property type="project" value="UniProtKB-UniPathway"/>
</dbReference>
<dbReference type="InterPro" id="IPR013221">
    <property type="entry name" value="Mur_ligase_cen"/>
</dbReference>
<dbReference type="SUPFAM" id="SSF53623">
    <property type="entry name" value="MurD-like peptide ligases, catalytic domain"/>
    <property type="match status" value="1"/>
</dbReference>
<dbReference type="EMBL" id="MHSK01000025">
    <property type="protein sequence ID" value="OHA41774.1"/>
    <property type="molecule type" value="Genomic_DNA"/>
</dbReference>
<proteinExistence type="inferred from homology"/>
<feature type="domain" description="Mur ligase central" evidence="5">
    <location>
        <begin position="41"/>
        <end position="249"/>
    </location>
</feature>
<feature type="domain" description="Mur ligase C-terminal" evidence="4">
    <location>
        <begin position="272"/>
        <end position="406"/>
    </location>
</feature>
<evidence type="ECO:0000256" key="3">
    <source>
        <dbReference type="SAM" id="Phobius"/>
    </source>
</evidence>
<evidence type="ECO:0000313" key="6">
    <source>
        <dbReference type="EMBL" id="OHA41774.1"/>
    </source>
</evidence>
<evidence type="ECO:0000256" key="2">
    <source>
        <dbReference type="RuleBase" id="RU004135"/>
    </source>
</evidence>
<dbReference type="GO" id="GO:0051301">
    <property type="term" value="P:cell division"/>
    <property type="evidence" value="ECO:0007669"/>
    <property type="project" value="UniProtKB-KW"/>
</dbReference>
<dbReference type="InterPro" id="IPR036615">
    <property type="entry name" value="Mur_ligase_C_dom_sf"/>
</dbReference>
<dbReference type="InterPro" id="IPR005761">
    <property type="entry name" value="UDP-N-AcMur-Glu-dNH2Pim_ligase"/>
</dbReference>
<comment type="caution">
    <text evidence="6">The sequence shown here is derived from an EMBL/GenBank/DDBJ whole genome shotgun (WGS) entry which is preliminary data.</text>
</comment>
<feature type="transmembrane region" description="Helical" evidence="3">
    <location>
        <begin position="12"/>
        <end position="28"/>
    </location>
</feature>
<evidence type="ECO:0008006" key="8">
    <source>
        <dbReference type="Google" id="ProtNLM"/>
    </source>
</evidence>
<dbReference type="Pfam" id="PF08245">
    <property type="entry name" value="Mur_ligase_M"/>
    <property type="match status" value="1"/>
</dbReference>
<sequence length="437" mass="48837">MKKLLKKLLPEKFVLMYHYLVVIFATLYCGFPSKKMIVIGVTGTKGKTSTINFIWSCLQAGGYKTGIISIANIRIGEKEFLNKYHMTMPGRFTIQKLLAQMVKNGCKFCIVETTSEGIKQYRHIGVYYDIAVFTNLSPEHLEAHGGSFEKYKQMKAKMFAVLSSHKKVIDGKRIEKIIIANKDSEYADHFLNFQADKKITFAIDNKADYVADNIQETNTGVSFEVAKVIFKIGILGKFNVYNALPAIIVCRLVGVNNYLISKGLMELETIPGRMEKINEGQNFTVLVDYAHEKESITNILQTANNMKKVGAKTIILLGAEGGGRDKAKRPIMGELAAKMADYVIVSNVDPYEDDPKQILEDIAVSSEKFGKVRGQNLFVIEDRKSGIQKALLSAKADDIVLITGKGAEQSIVIGGKRSFWDDRQVVREELKSLPPTH</sequence>
<comment type="pathway">
    <text evidence="2">Cell wall biogenesis; peptidoglycan biosynthesis.</text>
</comment>
<reference evidence="6 7" key="1">
    <citation type="journal article" date="2016" name="Nat. Commun.">
        <title>Thousands of microbial genomes shed light on interconnected biogeochemical processes in an aquifer system.</title>
        <authorList>
            <person name="Anantharaman K."/>
            <person name="Brown C.T."/>
            <person name="Hug L.A."/>
            <person name="Sharon I."/>
            <person name="Castelle C.J."/>
            <person name="Probst A.J."/>
            <person name="Thomas B.C."/>
            <person name="Singh A."/>
            <person name="Wilkins M.J."/>
            <person name="Karaoz U."/>
            <person name="Brodie E.L."/>
            <person name="Williams K.H."/>
            <person name="Hubbard S.S."/>
            <person name="Banfield J.F."/>
        </authorList>
    </citation>
    <scope>NUCLEOTIDE SEQUENCE [LARGE SCALE GENOMIC DNA]</scope>
</reference>
<dbReference type="Gene3D" id="3.90.190.20">
    <property type="entry name" value="Mur ligase, C-terminal domain"/>
    <property type="match status" value="1"/>
</dbReference>
<dbReference type="PANTHER" id="PTHR23135:SF4">
    <property type="entry name" value="UDP-N-ACETYLMURAMOYL-L-ALANYL-D-GLUTAMATE--2,6-DIAMINOPIMELATE LIGASE MURE HOMOLOG, CHLOROPLASTIC"/>
    <property type="match status" value="1"/>
</dbReference>